<dbReference type="Pfam" id="PF14772">
    <property type="entry name" value="NYD-SP28"/>
    <property type="match status" value="1"/>
</dbReference>
<dbReference type="GO" id="GO:0060285">
    <property type="term" value="P:cilium-dependent cell motility"/>
    <property type="evidence" value="ECO:0007669"/>
    <property type="project" value="TreeGrafter"/>
</dbReference>
<keyword evidence="1 2" id="KW-0175">Coiled coil</keyword>
<dbReference type="OrthoDB" id="10260459at2759"/>
<accession>A0A183TDH2</accession>
<dbReference type="GO" id="GO:0003352">
    <property type="term" value="P:regulation of cilium movement"/>
    <property type="evidence" value="ECO:0007669"/>
    <property type="project" value="TreeGrafter"/>
</dbReference>
<dbReference type="InterPro" id="IPR039750">
    <property type="entry name" value="DRC1/DRC2"/>
</dbReference>
<dbReference type="InterPro" id="IPR039505">
    <property type="entry name" value="DRC1/2_N"/>
</dbReference>
<reference evidence="7" key="1">
    <citation type="submission" date="2016-06" db="UniProtKB">
        <authorList>
            <consortium name="WormBaseParasite"/>
        </authorList>
    </citation>
    <scope>IDENTIFICATION</scope>
</reference>
<evidence type="ECO:0000256" key="2">
    <source>
        <dbReference type="SAM" id="Coils"/>
    </source>
</evidence>
<dbReference type="GO" id="GO:0005858">
    <property type="term" value="C:axonemal dynein complex"/>
    <property type="evidence" value="ECO:0007669"/>
    <property type="project" value="InterPro"/>
</dbReference>
<evidence type="ECO:0000259" key="4">
    <source>
        <dbReference type="Pfam" id="PF14772"/>
    </source>
</evidence>
<evidence type="ECO:0000256" key="1">
    <source>
        <dbReference type="ARBA" id="ARBA00023054"/>
    </source>
</evidence>
<feature type="domain" description="Dynein regulatory complex protein 1/2 N-terminal" evidence="4">
    <location>
        <begin position="129"/>
        <end position="176"/>
    </location>
</feature>
<evidence type="ECO:0000313" key="6">
    <source>
        <dbReference type="Proteomes" id="UP000275846"/>
    </source>
</evidence>
<feature type="region of interest" description="Disordered" evidence="3">
    <location>
        <begin position="469"/>
        <end position="495"/>
    </location>
</feature>
<evidence type="ECO:0000256" key="3">
    <source>
        <dbReference type="SAM" id="MobiDB-lite"/>
    </source>
</evidence>
<name>A0A183TDH2_SCHSO</name>
<dbReference type="Proteomes" id="UP000275846">
    <property type="component" value="Unassembled WGS sequence"/>
</dbReference>
<feature type="coiled-coil region" evidence="2">
    <location>
        <begin position="228"/>
        <end position="333"/>
    </location>
</feature>
<keyword evidence="6" id="KW-1185">Reference proteome</keyword>
<evidence type="ECO:0000313" key="5">
    <source>
        <dbReference type="EMBL" id="VDM00906.1"/>
    </source>
</evidence>
<dbReference type="AlphaFoldDB" id="A0A183TDH2"/>
<sequence length="495" mass="57962">MTPHTRKLYLCEEKSQDKGPSVDSADLEERIAARRLRIENRVAQQDPEFFDQKVEDDDDGTKLPEISKEQVEMSMQRIVNLCRNGNAFISNIKVACDARENLRRLEEDELTLIRTRKLEAEAKAAEETFKALLEEQKKTCAAMIDEKNRLIHEIHLELKAKDDHFVKELKKRSEDVEVMVERMESQMKSMQRAYTFELQEIEVDYLKERQARIEELDGLIHTLRTNHCQEFNALKLRLTTEVQQLETDLQQMKAAYQLNLEKLEYNFQVLKRRDEENTITKSKQKRKITHLQDQLNIIRTRSRKMEEQMRAENEQLSEDYKKRMEMFRELQKKSKFLIEAEDRNYRDIWLMNENEMKIEAQRLLNADRVITEQHLGLKWEKPDISFMDNCGPPSAADKTSQPESIAAKILRMISRDETLRIFLWPPLAGTNSHKWLLKAGFFSAATTWVALMTSGLNQERVSSALFASTPNMSDSRTSHHHPHLKSPTANATAIP</sequence>
<organism evidence="7">
    <name type="scientific">Schistocephalus solidus</name>
    <name type="common">Tapeworm</name>
    <dbReference type="NCBI Taxonomy" id="70667"/>
    <lineage>
        <taxon>Eukaryota</taxon>
        <taxon>Metazoa</taxon>
        <taxon>Spiralia</taxon>
        <taxon>Lophotrochozoa</taxon>
        <taxon>Platyhelminthes</taxon>
        <taxon>Cestoda</taxon>
        <taxon>Eucestoda</taxon>
        <taxon>Diphyllobothriidea</taxon>
        <taxon>Diphyllobothriidae</taxon>
        <taxon>Schistocephalus</taxon>
    </lineage>
</organism>
<dbReference type="PANTHER" id="PTHR21625">
    <property type="entry name" value="NYD-SP28 PROTEIN"/>
    <property type="match status" value="1"/>
</dbReference>
<protein>
    <submittedName>
        <fullName evidence="7">NYD-SP28 domain-containing protein</fullName>
    </submittedName>
</protein>
<gene>
    <name evidence="5" type="ORF">SSLN_LOCUS14520</name>
</gene>
<evidence type="ECO:0000313" key="7">
    <source>
        <dbReference type="WBParaSite" id="SSLN_0001506701-mRNA-1"/>
    </source>
</evidence>
<dbReference type="EMBL" id="UYSU01039057">
    <property type="protein sequence ID" value="VDM00906.1"/>
    <property type="molecule type" value="Genomic_DNA"/>
</dbReference>
<reference evidence="5 6" key="2">
    <citation type="submission" date="2018-11" db="EMBL/GenBank/DDBJ databases">
        <authorList>
            <consortium name="Pathogen Informatics"/>
        </authorList>
    </citation>
    <scope>NUCLEOTIDE SEQUENCE [LARGE SCALE GENOMIC DNA]</scope>
    <source>
        <strain evidence="5 6">NST_G2</strain>
    </source>
</reference>
<dbReference type="STRING" id="70667.A0A183TDH2"/>
<feature type="coiled-coil region" evidence="2">
    <location>
        <begin position="115"/>
        <end position="200"/>
    </location>
</feature>
<dbReference type="GO" id="GO:0070286">
    <property type="term" value="P:axonemal dynein complex assembly"/>
    <property type="evidence" value="ECO:0007669"/>
    <property type="project" value="InterPro"/>
</dbReference>
<dbReference type="PANTHER" id="PTHR21625:SF1">
    <property type="entry name" value="DYNEIN REGULATORY COMPLEX PROTEIN 1"/>
    <property type="match status" value="1"/>
</dbReference>
<dbReference type="WBParaSite" id="SSLN_0001506701-mRNA-1">
    <property type="protein sequence ID" value="SSLN_0001506701-mRNA-1"/>
    <property type="gene ID" value="SSLN_0001506701"/>
</dbReference>
<proteinExistence type="predicted"/>
<feature type="region of interest" description="Disordered" evidence="3">
    <location>
        <begin position="1"/>
        <end position="25"/>
    </location>
</feature>